<keyword evidence="1" id="KW-0472">Membrane</keyword>
<feature type="transmembrane region" description="Helical" evidence="1">
    <location>
        <begin position="27"/>
        <end position="47"/>
    </location>
</feature>
<keyword evidence="1" id="KW-0812">Transmembrane</keyword>
<gene>
    <name evidence="2" type="ORF">LDC_0903</name>
</gene>
<reference evidence="2" key="2">
    <citation type="journal article" date="2011" name="Microb. Ecol.">
        <title>Taxonomic and Functional Metagenomic Profiling of the Microbial Community in the Anoxic Sediment of a Sub-saline Shallow Lake (Laguna de Carrizo, Central Spain).</title>
        <authorList>
            <person name="Ferrer M."/>
            <person name="Guazzaroni M.E."/>
            <person name="Richter M."/>
            <person name="Garcia-Salamanca A."/>
            <person name="Yarza P."/>
            <person name="Suarez-Suarez A."/>
            <person name="Solano J."/>
            <person name="Alcaide M."/>
            <person name="van Dillewijn P."/>
            <person name="Molina-Henares M.A."/>
            <person name="Lopez-Cortes N."/>
            <person name="Al-Ramahi Y."/>
            <person name="Guerrero C."/>
            <person name="Acosta A."/>
            <person name="de Eugenio L.I."/>
            <person name="Martinez V."/>
            <person name="Marques S."/>
            <person name="Rojo F."/>
            <person name="Santero E."/>
            <person name="Genilloud O."/>
            <person name="Perez-Perez J."/>
            <person name="Rossello-Mora R."/>
            <person name="Ramos J.L."/>
        </authorList>
    </citation>
    <scope>NUCLEOTIDE SEQUENCE</scope>
</reference>
<organism evidence="2">
    <name type="scientific">sediment metagenome</name>
    <dbReference type="NCBI Taxonomy" id="749907"/>
    <lineage>
        <taxon>unclassified sequences</taxon>
        <taxon>metagenomes</taxon>
        <taxon>ecological metagenomes</taxon>
    </lineage>
</organism>
<sequence>MGPRHAPLGLRPGAAAELVFAFTFYRIWSFPVLALAAVASAAAAWVHDWVLYFPEVDPATMILFGVLMAISAVVIVAGGSLFLVRALRQAGVLEGFPGGAA</sequence>
<protein>
    <submittedName>
        <fullName evidence="2">ABC transporter, permease protein</fullName>
    </submittedName>
</protein>
<evidence type="ECO:0000313" key="2">
    <source>
        <dbReference type="EMBL" id="EFK97060.1"/>
    </source>
</evidence>
<accession>D9PHA3</accession>
<keyword evidence="1" id="KW-1133">Transmembrane helix</keyword>
<feature type="transmembrane region" description="Helical" evidence="1">
    <location>
        <begin position="59"/>
        <end position="84"/>
    </location>
</feature>
<dbReference type="AlphaFoldDB" id="D9PHA3"/>
<reference evidence="2" key="1">
    <citation type="submission" date="2010-07" db="EMBL/GenBank/DDBJ databases">
        <authorList>
            <consortium name="CONSOLIDER consortium CSD2007-00005"/>
            <person name="Guazzaroni M.-E."/>
            <person name="Richter M."/>
            <person name="Garcia-Salamanca A."/>
            <person name="Yarza P."/>
            <person name="Ferrer M."/>
        </authorList>
    </citation>
    <scope>NUCLEOTIDE SEQUENCE</scope>
</reference>
<dbReference type="EMBL" id="ADZX01000360">
    <property type="protein sequence ID" value="EFK97060.1"/>
    <property type="molecule type" value="Genomic_DNA"/>
</dbReference>
<comment type="caution">
    <text evidence="2">The sequence shown here is derived from an EMBL/GenBank/DDBJ whole genome shotgun (WGS) entry which is preliminary data.</text>
</comment>
<proteinExistence type="predicted"/>
<name>D9PHA3_9ZZZZ</name>
<evidence type="ECO:0000256" key="1">
    <source>
        <dbReference type="SAM" id="Phobius"/>
    </source>
</evidence>